<dbReference type="RefSeq" id="WP_188228510.1">
    <property type="nucleotide sequence ID" value="NZ_JACVXB010000001.1"/>
</dbReference>
<evidence type="ECO:0000259" key="2">
    <source>
        <dbReference type="Pfam" id="PF13590"/>
    </source>
</evidence>
<dbReference type="AlphaFoldDB" id="A0A8J6Q5I3"/>
<evidence type="ECO:0000313" key="4">
    <source>
        <dbReference type="Proteomes" id="UP000600588"/>
    </source>
</evidence>
<feature type="chain" id="PRO_5035183468" evidence="1">
    <location>
        <begin position="21"/>
        <end position="174"/>
    </location>
</feature>
<name>A0A8J6Q5I3_9FLAO</name>
<accession>A0A8J6Q5I3</accession>
<evidence type="ECO:0000256" key="1">
    <source>
        <dbReference type="SAM" id="SignalP"/>
    </source>
</evidence>
<reference evidence="3 4" key="1">
    <citation type="submission" date="2020-09" db="EMBL/GenBank/DDBJ databases">
        <title>TT11 complete genome.</title>
        <authorList>
            <person name="Wu Z."/>
        </authorList>
    </citation>
    <scope>NUCLEOTIDE SEQUENCE [LARGE SCALE GENOMIC DNA]</scope>
    <source>
        <strain evidence="3 4">TT11</strain>
    </source>
</reference>
<dbReference type="InterPro" id="IPR025411">
    <property type="entry name" value="DUF4136"/>
</dbReference>
<keyword evidence="1" id="KW-0732">Signal</keyword>
<comment type="caution">
    <text evidence="3">The sequence shown here is derived from an EMBL/GenBank/DDBJ whole genome shotgun (WGS) entry which is preliminary data.</text>
</comment>
<dbReference type="Proteomes" id="UP000600588">
    <property type="component" value="Unassembled WGS sequence"/>
</dbReference>
<dbReference type="Gene3D" id="3.30.160.670">
    <property type="match status" value="1"/>
</dbReference>
<feature type="signal peptide" evidence="1">
    <location>
        <begin position="1"/>
        <end position="20"/>
    </location>
</feature>
<dbReference type="EMBL" id="JACVXB010000001">
    <property type="protein sequence ID" value="MBD0830718.1"/>
    <property type="molecule type" value="Genomic_DNA"/>
</dbReference>
<sequence length="174" mass="19599">MKTILPCLFSVLLFVSCASIQVNYDYDRDVNFSNYKTYNYYADMTTGLSELDTRRFLDALDAQMAIQGYELSETPDFFIDVSSEEYHQTNNSSFGIGLGGTGRNVGGGVSIGVPVGQGNVNRRIKVEFVDENKKQLFWQAISESNFKPQDTPENRETLFNAIVTKMLSEYPPKP</sequence>
<dbReference type="PROSITE" id="PS51257">
    <property type="entry name" value="PROKAR_LIPOPROTEIN"/>
    <property type="match status" value="1"/>
</dbReference>
<dbReference type="Pfam" id="PF13590">
    <property type="entry name" value="DUF4136"/>
    <property type="match status" value="1"/>
</dbReference>
<feature type="domain" description="DUF4136" evidence="2">
    <location>
        <begin position="22"/>
        <end position="172"/>
    </location>
</feature>
<gene>
    <name evidence="3" type="ORF">ICJ83_01095</name>
</gene>
<protein>
    <submittedName>
        <fullName evidence="3">DUF4136 domain-containing protein</fullName>
    </submittedName>
</protein>
<organism evidence="3 4">
    <name type="scientific">Aestuariibaculum sediminum</name>
    <dbReference type="NCBI Taxonomy" id="2770637"/>
    <lineage>
        <taxon>Bacteria</taxon>
        <taxon>Pseudomonadati</taxon>
        <taxon>Bacteroidota</taxon>
        <taxon>Flavobacteriia</taxon>
        <taxon>Flavobacteriales</taxon>
        <taxon>Flavobacteriaceae</taxon>
    </lineage>
</organism>
<keyword evidence="4" id="KW-1185">Reference proteome</keyword>
<evidence type="ECO:0000313" key="3">
    <source>
        <dbReference type="EMBL" id="MBD0830718.1"/>
    </source>
</evidence>
<proteinExistence type="predicted"/>